<accession>A0A9R0YF22</accession>
<gene>
    <name evidence="1" type="ORF">TRITD_6Bv1G027440</name>
</gene>
<organism evidence="1 2">
    <name type="scientific">Triticum turgidum subsp. durum</name>
    <name type="common">Durum wheat</name>
    <name type="synonym">Triticum durum</name>
    <dbReference type="NCBI Taxonomy" id="4567"/>
    <lineage>
        <taxon>Eukaryota</taxon>
        <taxon>Viridiplantae</taxon>
        <taxon>Streptophyta</taxon>
        <taxon>Embryophyta</taxon>
        <taxon>Tracheophyta</taxon>
        <taxon>Spermatophyta</taxon>
        <taxon>Magnoliopsida</taxon>
        <taxon>Liliopsida</taxon>
        <taxon>Poales</taxon>
        <taxon>Poaceae</taxon>
        <taxon>BOP clade</taxon>
        <taxon>Pooideae</taxon>
        <taxon>Triticodae</taxon>
        <taxon>Triticeae</taxon>
        <taxon>Triticinae</taxon>
        <taxon>Triticum</taxon>
    </lineage>
</organism>
<proteinExistence type="predicted"/>
<evidence type="ECO:0000313" key="1">
    <source>
        <dbReference type="EMBL" id="VAI54252.1"/>
    </source>
</evidence>
<dbReference type="AlphaFoldDB" id="A0A9R0YF22"/>
<keyword evidence="2" id="KW-1185">Reference proteome</keyword>
<evidence type="ECO:0000313" key="2">
    <source>
        <dbReference type="Proteomes" id="UP000324705"/>
    </source>
</evidence>
<dbReference type="Gramene" id="TRITD6Bv1G027440.1">
    <property type="protein sequence ID" value="TRITD6Bv1G027440.1"/>
    <property type="gene ID" value="TRITD6Bv1G027440"/>
</dbReference>
<name>A0A9R0YF22_TRITD</name>
<dbReference type="EMBL" id="LT934122">
    <property type="protein sequence ID" value="VAI54252.1"/>
    <property type="molecule type" value="Genomic_DNA"/>
</dbReference>
<dbReference type="Proteomes" id="UP000324705">
    <property type="component" value="Chromosome 6B"/>
</dbReference>
<protein>
    <submittedName>
        <fullName evidence="1">Uncharacterized protein</fullName>
    </submittedName>
</protein>
<sequence>MMHGGHWLTTVVLANHSRVGIDLLCCLKTALPLVLRVKRCDEPLKFWEESDPKDNLLSCTNMMNFREFVGDPGEVGFLEFFEIGRAPETASVSMANPWKQGKEILANGCPWQCRFFLPSHHFLKISWYHAASGGQNKSGIPACIHSAKNLN</sequence>
<reference evidence="1 2" key="1">
    <citation type="submission" date="2017-09" db="EMBL/GenBank/DDBJ databases">
        <authorList>
            <consortium name="International Durum Wheat Genome Sequencing Consortium (IDWGSC)"/>
            <person name="Milanesi L."/>
        </authorList>
    </citation>
    <scope>NUCLEOTIDE SEQUENCE [LARGE SCALE GENOMIC DNA]</scope>
    <source>
        <strain evidence="2">cv. Svevo</strain>
    </source>
</reference>